<evidence type="ECO:0000313" key="1">
    <source>
        <dbReference type="EMBL" id="GAI17814.1"/>
    </source>
</evidence>
<proteinExistence type="predicted"/>
<reference evidence="1" key="1">
    <citation type="journal article" date="2014" name="Front. Microbiol.">
        <title>High frequency of phylogenetically diverse reductive dehalogenase-homologous genes in deep subseafloor sedimentary metagenomes.</title>
        <authorList>
            <person name="Kawai M."/>
            <person name="Futagami T."/>
            <person name="Toyoda A."/>
            <person name="Takaki Y."/>
            <person name="Nishi S."/>
            <person name="Hori S."/>
            <person name="Arai W."/>
            <person name="Tsubouchi T."/>
            <person name="Morono Y."/>
            <person name="Uchiyama I."/>
            <person name="Ito T."/>
            <person name="Fujiyama A."/>
            <person name="Inagaki F."/>
            <person name="Takami H."/>
        </authorList>
    </citation>
    <scope>NUCLEOTIDE SEQUENCE</scope>
    <source>
        <strain evidence="1">Expedition CK06-06</strain>
    </source>
</reference>
<dbReference type="EMBL" id="BARV01008291">
    <property type="protein sequence ID" value="GAI17814.1"/>
    <property type="molecule type" value="Genomic_DNA"/>
</dbReference>
<protein>
    <submittedName>
        <fullName evidence="1">Uncharacterized protein</fullName>
    </submittedName>
</protein>
<organism evidence="1">
    <name type="scientific">marine sediment metagenome</name>
    <dbReference type="NCBI Taxonomy" id="412755"/>
    <lineage>
        <taxon>unclassified sequences</taxon>
        <taxon>metagenomes</taxon>
        <taxon>ecological metagenomes</taxon>
    </lineage>
</organism>
<gene>
    <name evidence="1" type="ORF">S06H3_16717</name>
</gene>
<sequence>MMSEAGSTWENADSFWKQAYKAGLIEYSPTMPILGFFNPILRKYFLAVSTWFADSSISSTHVQSEAKCAASSISNRAPDFSS</sequence>
<accession>X1NGL2</accession>
<name>X1NGL2_9ZZZZ</name>
<comment type="caution">
    <text evidence="1">The sequence shown here is derived from an EMBL/GenBank/DDBJ whole genome shotgun (WGS) entry which is preliminary data.</text>
</comment>
<dbReference type="AlphaFoldDB" id="X1NGL2"/>